<gene>
    <name evidence="2" type="ORF">BAGA_11035</name>
</gene>
<dbReference type="STRING" id="574375.AZF08_08270"/>
<feature type="coiled-coil region" evidence="1">
    <location>
        <begin position="68"/>
        <end position="95"/>
    </location>
</feature>
<dbReference type="Proteomes" id="UP000027778">
    <property type="component" value="Unassembled WGS sequence"/>
</dbReference>
<dbReference type="RefSeq" id="WP_033672950.1">
    <property type="nucleotide sequence ID" value="NZ_JOTM01000002.1"/>
</dbReference>
<dbReference type="eggNOG" id="ENOG5030N29">
    <property type="taxonomic scope" value="Bacteria"/>
</dbReference>
<comment type="caution">
    <text evidence="2">The sequence shown here is derived from an EMBL/GenBank/DDBJ whole genome shotgun (WGS) entry which is preliminary data.</text>
</comment>
<accession>A0A073KFE1</accession>
<name>A0A073KFE1_9BACI</name>
<keyword evidence="3" id="KW-1185">Reference proteome</keyword>
<reference evidence="2 3" key="1">
    <citation type="submission" date="2014-06" db="EMBL/GenBank/DDBJ databases">
        <title>Draft genome sequence of Bacillus gaemokensis JCM 15801 (MCCC 1A00707).</title>
        <authorList>
            <person name="Lai Q."/>
            <person name="Liu Y."/>
            <person name="Shao Z."/>
        </authorList>
    </citation>
    <scope>NUCLEOTIDE SEQUENCE [LARGE SCALE GENOMIC DNA]</scope>
    <source>
        <strain evidence="2 3">JCM 15801</strain>
    </source>
</reference>
<organism evidence="2 3">
    <name type="scientific">Bacillus gaemokensis</name>
    <dbReference type="NCBI Taxonomy" id="574375"/>
    <lineage>
        <taxon>Bacteria</taxon>
        <taxon>Bacillati</taxon>
        <taxon>Bacillota</taxon>
        <taxon>Bacilli</taxon>
        <taxon>Bacillales</taxon>
        <taxon>Bacillaceae</taxon>
        <taxon>Bacillus</taxon>
        <taxon>Bacillus cereus group</taxon>
    </lineage>
</organism>
<dbReference type="EMBL" id="JOTM01000002">
    <property type="protein sequence ID" value="KEK25167.1"/>
    <property type="molecule type" value="Genomic_DNA"/>
</dbReference>
<sequence>MANTTNIIQENIDKAREIKKGTTSFMSGLMNEFYRPERNAIEMDKMLTYEGKKEKAKKLSDKYEVAFMREMQKRRDEYEALLQEAKLEAEKVLIATAPKVEEHTQKLFDLKAGKVKSAVMFASSSTSAIKSLEQLVSAEKEPALAQQALASFMDMSQQVLELTPAGQKVAIRKQLGDMYKRLEGQSEVGDATGARAAIQDIESLAGAPFAIGFIQKAAAEISEDTAKYMNEPSRYFEEKTGFVQEVESVRTR</sequence>
<evidence type="ECO:0000313" key="2">
    <source>
        <dbReference type="EMBL" id="KEK25167.1"/>
    </source>
</evidence>
<evidence type="ECO:0000313" key="3">
    <source>
        <dbReference type="Proteomes" id="UP000027778"/>
    </source>
</evidence>
<keyword evidence="1" id="KW-0175">Coiled coil</keyword>
<dbReference type="AlphaFoldDB" id="A0A073KFE1"/>
<evidence type="ECO:0000256" key="1">
    <source>
        <dbReference type="SAM" id="Coils"/>
    </source>
</evidence>
<proteinExistence type="predicted"/>
<protein>
    <submittedName>
        <fullName evidence="2">Uncharacterized protein</fullName>
    </submittedName>
</protein>